<dbReference type="Gene3D" id="2.40.128.270">
    <property type="match status" value="1"/>
</dbReference>
<dbReference type="InterPro" id="IPR025485">
    <property type="entry name" value="DUF4377"/>
</dbReference>
<accession>A0AA44YZP0</accession>
<evidence type="ECO:0000256" key="1">
    <source>
        <dbReference type="SAM" id="MobiDB-lite"/>
    </source>
</evidence>
<proteinExistence type="predicted"/>
<feature type="chain" id="PRO_5041281542" evidence="2">
    <location>
        <begin position="18"/>
        <end position="297"/>
    </location>
</feature>
<evidence type="ECO:0000259" key="3">
    <source>
        <dbReference type="Pfam" id="PF03724"/>
    </source>
</evidence>
<keyword evidence="2" id="KW-0732">Signal</keyword>
<feature type="domain" description="DUF4377" evidence="4">
    <location>
        <begin position="190"/>
        <end position="255"/>
    </location>
</feature>
<feature type="signal peptide" evidence="2">
    <location>
        <begin position="1"/>
        <end position="17"/>
    </location>
</feature>
<sequence>MRAVLFAPALLAAGVTACGSSAPPHAPGSSADAAAAEPATTSPIAADNAPLQAALRAQHWQLQQASDAHGTALRSLFVAGTPPLQLDFSDHRIQVSQTCNALGADYSVAQAHLQIGRVVSSKRLCAQPRRMAQERAASELLSGRFAVALNTAQASPQLTLTRSDGTRLVFGGVATADTRYGGRGQTLLIEVAADTVACGSDPARQCLQLREQDAAGQPVTQTWQVFEGKIEGFEHEAGIRTLLRVTRYPAAAGTDGAPVYVLEQMIEANGSPGVAAIVRLTQHAPRSPLATTGPAPT</sequence>
<evidence type="ECO:0000259" key="4">
    <source>
        <dbReference type="Pfam" id="PF14302"/>
    </source>
</evidence>
<evidence type="ECO:0000313" key="5">
    <source>
        <dbReference type="EMBL" id="PUE91804.1"/>
    </source>
</evidence>
<organism evidence="5 6">
    <name type="scientific">Xanthomonas campestris pv. malvacearum</name>
    <dbReference type="NCBI Taxonomy" id="86040"/>
    <lineage>
        <taxon>Bacteria</taxon>
        <taxon>Pseudomonadati</taxon>
        <taxon>Pseudomonadota</taxon>
        <taxon>Gammaproteobacteria</taxon>
        <taxon>Lysobacterales</taxon>
        <taxon>Lysobacteraceae</taxon>
        <taxon>Xanthomonas</taxon>
    </lineage>
</organism>
<gene>
    <name evidence="5" type="ORF">C7T86_16515</name>
</gene>
<dbReference type="AlphaFoldDB" id="A0AA44YZP0"/>
<dbReference type="EMBL" id="PYJH01000038">
    <property type="protein sequence ID" value="PUE91804.1"/>
    <property type="molecule type" value="Genomic_DNA"/>
</dbReference>
<dbReference type="InterPro" id="IPR053147">
    <property type="entry name" value="Hsp_HslJ-like"/>
</dbReference>
<dbReference type="PANTHER" id="PTHR35535:SF1">
    <property type="entry name" value="HEAT SHOCK PROTEIN HSLJ"/>
    <property type="match status" value="1"/>
</dbReference>
<comment type="caution">
    <text evidence="5">The sequence shown here is derived from an EMBL/GenBank/DDBJ whole genome shotgun (WGS) entry which is preliminary data.</text>
</comment>
<protein>
    <submittedName>
        <fullName evidence="5">META domain-containing protein</fullName>
    </submittedName>
</protein>
<dbReference type="InterPro" id="IPR038670">
    <property type="entry name" value="HslJ-like_sf"/>
</dbReference>
<evidence type="ECO:0000313" key="6">
    <source>
        <dbReference type="Proteomes" id="UP000251513"/>
    </source>
</evidence>
<dbReference type="PANTHER" id="PTHR35535">
    <property type="entry name" value="HEAT SHOCK PROTEIN HSLJ"/>
    <property type="match status" value="1"/>
</dbReference>
<dbReference type="InterPro" id="IPR005184">
    <property type="entry name" value="DUF306_Meta_HslJ"/>
</dbReference>
<feature type="region of interest" description="Disordered" evidence="1">
    <location>
        <begin position="21"/>
        <end position="40"/>
    </location>
</feature>
<dbReference type="RefSeq" id="WP_005921163.1">
    <property type="nucleotide sequence ID" value="NZ_CP013004.1"/>
</dbReference>
<reference evidence="5 6" key="1">
    <citation type="submission" date="2018-03" db="EMBL/GenBank/DDBJ databases">
        <title>Sequencing of reference strains of Xanthomonas.</title>
        <authorList>
            <person name="Studholme D.J."/>
            <person name="Vicente J."/>
            <person name="Sarris P."/>
        </authorList>
    </citation>
    <scope>NUCLEOTIDE SEQUENCE [LARGE SCALE GENOMIC DNA]</scope>
    <source>
        <strain evidence="5 6">WHRI 5232</strain>
    </source>
</reference>
<dbReference type="Proteomes" id="UP000251513">
    <property type="component" value="Unassembled WGS sequence"/>
</dbReference>
<name>A0AA44YZP0_XANCM</name>
<evidence type="ECO:0000256" key="2">
    <source>
        <dbReference type="SAM" id="SignalP"/>
    </source>
</evidence>
<feature type="domain" description="DUF306" evidence="3">
    <location>
        <begin position="53"/>
        <end position="169"/>
    </location>
</feature>
<dbReference type="Pfam" id="PF03724">
    <property type="entry name" value="META"/>
    <property type="match status" value="1"/>
</dbReference>
<dbReference type="PROSITE" id="PS51257">
    <property type="entry name" value="PROKAR_LIPOPROTEIN"/>
    <property type="match status" value="1"/>
</dbReference>
<dbReference type="Pfam" id="PF14302">
    <property type="entry name" value="DUF4377"/>
    <property type="match status" value="1"/>
</dbReference>